<evidence type="ECO:0000313" key="3">
    <source>
        <dbReference type="EMBL" id="MBM7852242.1"/>
    </source>
</evidence>
<accession>A0A9W6IVN4</accession>
<evidence type="ECO:0000313" key="2">
    <source>
        <dbReference type="EMBL" id="GLK56449.1"/>
    </source>
</evidence>
<sequence length="457" mass="46146">MPTGGSAPDERQIDRRRLLGGIAGAAAAGLAPSFADALPGALDAATMGVKPGDGDQTRALARALTRAVREGRPLALGPGVYRAARLSLPDGATFIGAPEATRLELSEPGPLLVARGAARVALRGLALDGGNIPGEPQLGVVQFEDVAAALLDEVAVVDAGGSGIVMLRSGGVVRASRVENARHAALFALDGRGLTVTDNLIRGCRNNGVVIRRSAKGEDGSIVSRNRIEGTGALDGGLGWNGNAVNLSKASGVIVSGNAIRRSAFTAVRAHESDDVQIADNMCLDCGETALYAEFGFAGAVISGNLVDGAANGISVANFNEGGRLGAIVGNVVRNLFRRKKLDGPGDSYGQGIGVEADVAVTGNVIEGAPSFGIHAGWGPYLRDVSISGNVVRSCEVGIGVSVVDGVGAATIVGNTITGSRRGAVLGYRWTEIATPELGVGGSGGLPALTVGQNTVR</sequence>
<dbReference type="EMBL" id="BSFF01000003">
    <property type="protein sequence ID" value="GLK56449.1"/>
    <property type="molecule type" value="Genomic_DNA"/>
</dbReference>
<dbReference type="Proteomes" id="UP000758856">
    <property type="component" value="Unassembled WGS sequence"/>
</dbReference>
<reference evidence="3 4" key="2">
    <citation type="submission" date="2021-01" db="EMBL/GenBank/DDBJ databases">
        <title>Genomic Encyclopedia of Type Strains, Phase IV (KMG-IV): sequencing the most valuable type-strain genomes for metagenomic binning, comparative biology and taxonomic classification.</title>
        <authorList>
            <person name="Goeker M."/>
        </authorList>
    </citation>
    <scope>NUCLEOTIDE SEQUENCE [LARGE SCALE GENOMIC DNA]</scope>
    <source>
        <strain evidence="3 4">DSM 6130</strain>
    </source>
</reference>
<feature type="domain" description="Right handed beta helix" evidence="1">
    <location>
        <begin position="162"/>
        <end position="318"/>
    </location>
</feature>
<dbReference type="RefSeq" id="WP_204950657.1">
    <property type="nucleotide sequence ID" value="NZ_BSFF01000003.1"/>
</dbReference>
<evidence type="ECO:0000313" key="4">
    <source>
        <dbReference type="Proteomes" id="UP000758856"/>
    </source>
</evidence>
<dbReference type="Proteomes" id="UP001143400">
    <property type="component" value="Unassembled WGS sequence"/>
</dbReference>
<dbReference type="SMART" id="SM00710">
    <property type="entry name" value="PbH1"/>
    <property type="match status" value="8"/>
</dbReference>
<dbReference type="AlphaFoldDB" id="A0A9W6IVN4"/>
<comment type="caution">
    <text evidence="2">The sequence shown here is derived from an EMBL/GenBank/DDBJ whole genome shotgun (WGS) entry which is preliminary data.</text>
</comment>
<evidence type="ECO:0000259" key="1">
    <source>
        <dbReference type="Pfam" id="PF13229"/>
    </source>
</evidence>
<dbReference type="Gene3D" id="2.160.20.10">
    <property type="entry name" value="Single-stranded right-handed beta-helix, Pectin lyase-like"/>
    <property type="match status" value="1"/>
</dbReference>
<dbReference type="InterPro" id="IPR006626">
    <property type="entry name" value="PbH1"/>
</dbReference>
<dbReference type="InterPro" id="IPR039448">
    <property type="entry name" value="Beta_helix"/>
</dbReference>
<organism evidence="2 5">
    <name type="scientific">Methylopila capsulata</name>
    <dbReference type="NCBI Taxonomy" id="61654"/>
    <lineage>
        <taxon>Bacteria</taxon>
        <taxon>Pseudomonadati</taxon>
        <taxon>Pseudomonadota</taxon>
        <taxon>Alphaproteobacteria</taxon>
        <taxon>Hyphomicrobiales</taxon>
        <taxon>Methylopilaceae</taxon>
        <taxon>Methylopila</taxon>
    </lineage>
</organism>
<dbReference type="InterPro" id="IPR006311">
    <property type="entry name" value="TAT_signal"/>
</dbReference>
<dbReference type="InterPro" id="IPR012334">
    <property type="entry name" value="Pectin_lyas_fold"/>
</dbReference>
<dbReference type="NCBIfam" id="TIGR03808">
    <property type="entry name" value="RR_plus_rpt_1"/>
    <property type="match status" value="1"/>
</dbReference>
<proteinExistence type="predicted"/>
<dbReference type="SUPFAM" id="SSF51126">
    <property type="entry name" value="Pectin lyase-like"/>
    <property type="match status" value="1"/>
</dbReference>
<gene>
    <name evidence="2" type="ORF">GCM10008170_24680</name>
    <name evidence="3" type="ORF">JOD31_002484</name>
</gene>
<dbReference type="InterPro" id="IPR022388">
    <property type="entry name" value="CHP03808"/>
</dbReference>
<keyword evidence="4" id="KW-1185">Reference proteome</keyword>
<evidence type="ECO:0000313" key="5">
    <source>
        <dbReference type="Proteomes" id="UP001143400"/>
    </source>
</evidence>
<dbReference type="InterPro" id="IPR011050">
    <property type="entry name" value="Pectin_lyase_fold/virulence"/>
</dbReference>
<reference evidence="2" key="3">
    <citation type="submission" date="2023-01" db="EMBL/GenBank/DDBJ databases">
        <authorList>
            <person name="Sun Q."/>
            <person name="Evtushenko L."/>
        </authorList>
    </citation>
    <scope>NUCLEOTIDE SEQUENCE</scope>
    <source>
        <strain evidence="2">VKM B-1606</strain>
    </source>
</reference>
<dbReference type="EMBL" id="JAFBCY010000003">
    <property type="protein sequence ID" value="MBM7852242.1"/>
    <property type="molecule type" value="Genomic_DNA"/>
</dbReference>
<protein>
    <submittedName>
        <fullName evidence="3">Secreted repeat protein (TIGR03808 family)</fullName>
    </submittedName>
    <submittedName>
        <fullName evidence="2">Tat protein</fullName>
    </submittedName>
</protein>
<reference evidence="2" key="1">
    <citation type="journal article" date="2014" name="Int. J. Syst. Evol. Microbiol.">
        <title>Complete genome sequence of Corynebacterium casei LMG S-19264T (=DSM 44701T), isolated from a smear-ripened cheese.</title>
        <authorList>
            <consortium name="US DOE Joint Genome Institute (JGI-PGF)"/>
            <person name="Walter F."/>
            <person name="Albersmeier A."/>
            <person name="Kalinowski J."/>
            <person name="Ruckert C."/>
        </authorList>
    </citation>
    <scope>NUCLEOTIDE SEQUENCE</scope>
    <source>
        <strain evidence="2">VKM B-1606</strain>
    </source>
</reference>
<dbReference type="Pfam" id="PF13229">
    <property type="entry name" value="Beta_helix"/>
    <property type="match status" value="1"/>
</dbReference>
<dbReference type="InterPro" id="IPR022444">
    <property type="entry name" value="Cofactor-bd_rpt"/>
</dbReference>
<dbReference type="PROSITE" id="PS51318">
    <property type="entry name" value="TAT"/>
    <property type="match status" value="1"/>
</dbReference>
<dbReference type="NCBIfam" id="TIGR03807">
    <property type="entry name" value="RR_fam_repeat"/>
    <property type="match status" value="4"/>
</dbReference>
<name>A0A9W6IVN4_9HYPH</name>